<accession>A0A8J5D5G5</accession>
<dbReference type="Proteomes" id="UP000770661">
    <property type="component" value="Unassembled WGS sequence"/>
</dbReference>
<name>A0A8J5D5G5_CHIOP</name>
<sequence length="118" mass="13153">MKLKSLSLQEKVKVLARMDAGASMCAICAEFDIKSSTFYPFIALDLFDRFVDPCTRKRVQVRVVLQVAVKPGSYKVGSSSVPWTPTPDTHLHPDSIEWVTKERGATQLLALLVSVEEK</sequence>
<evidence type="ECO:0000313" key="2">
    <source>
        <dbReference type="Proteomes" id="UP000770661"/>
    </source>
</evidence>
<evidence type="ECO:0000313" key="1">
    <source>
        <dbReference type="EMBL" id="KAG0729690.1"/>
    </source>
</evidence>
<dbReference type="EMBL" id="JACEEZ010000961">
    <property type="protein sequence ID" value="KAG0729690.1"/>
    <property type="molecule type" value="Genomic_DNA"/>
</dbReference>
<protein>
    <submittedName>
        <fullName evidence="1">Neuralized-like protein 4</fullName>
    </submittedName>
</protein>
<dbReference type="OrthoDB" id="49113at2759"/>
<keyword evidence="2" id="KW-1185">Reference proteome</keyword>
<dbReference type="AlphaFoldDB" id="A0A8J5D5G5"/>
<gene>
    <name evidence="1" type="primary">Neurl4_2</name>
    <name evidence="1" type="ORF">GWK47_029829</name>
</gene>
<organism evidence="1 2">
    <name type="scientific">Chionoecetes opilio</name>
    <name type="common">Atlantic snow crab</name>
    <name type="synonym">Cancer opilio</name>
    <dbReference type="NCBI Taxonomy" id="41210"/>
    <lineage>
        <taxon>Eukaryota</taxon>
        <taxon>Metazoa</taxon>
        <taxon>Ecdysozoa</taxon>
        <taxon>Arthropoda</taxon>
        <taxon>Crustacea</taxon>
        <taxon>Multicrustacea</taxon>
        <taxon>Malacostraca</taxon>
        <taxon>Eumalacostraca</taxon>
        <taxon>Eucarida</taxon>
        <taxon>Decapoda</taxon>
        <taxon>Pleocyemata</taxon>
        <taxon>Brachyura</taxon>
        <taxon>Eubrachyura</taxon>
        <taxon>Majoidea</taxon>
        <taxon>Majidae</taxon>
        <taxon>Chionoecetes</taxon>
    </lineage>
</organism>
<proteinExistence type="predicted"/>
<comment type="caution">
    <text evidence="1">The sequence shown here is derived from an EMBL/GenBank/DDBJ whole genome shotgun (WGS) entry which is preliminary data.</text>
</comment>
<reference evidence="1" key="1">
    <citation type="submission" date="2020-07" db="EMBL/GenBank/DDBJ databases">
        <title>The High-quality genome of the commercially important snow crab, Chionoecetes opilio.</title>
        <authorList>
            <person name="Jeong J.-H."/>
            <person name="Ryu S."/>
        </authorList>
    </citation>
    <scope>NUCLEOTIDE SEQUENCE</scope>
    <source>
        <strain evidence="1">MADBK_172401_WGS</strain>
        <tissue evidence="1">Digestive gland</tissue>
    </source>
</reference>